<sequence>MNTTSTHIESKKTSTGWELRSNFLSNHSDVKKALTEHGPFVEKLMVELFTTFLGRKESDAHQFLEDFTGAIENPPNIWAAATLGGQVEEISGLEQAVKEEARILYLEELKGRSQRRKVIVEMYKNEDQWVDYRQKVRIQLSYIDFLTEGVRDLLSQRRLTRKTTLDLAFSRVEYVPDTQKRARYDSALMAFWAVTEKMLVQSDEVIGRSLDRLETTRHRLKLTNFILQLATKKPDTGFPVRAKSSLDPKYLETLSRVEAWGKTALDHYNAVWKDSQERGILTLGDITSRLNTAERNKIKERERKKRRKKGAKRGHINSDAPQNSEETDKAHTAHSTGSTGSSLTQVQSTGDDPAKGSQAGPAPGTVLESLPSNSFPQGTEIWDSKVSYPVERSQTAPPELPSRREPMGGNPVTIGRRSSLEGGDYIASFPHSTRGTLVFWDDDDHNESEL</sequence>
<dbReference type="EMBL" id="SDIL01000061">
    <property type="protein sequence ID" value="RXK37757.1"/>
    <property type="molecule type" value="Genomic_DNA"/>
</dbReference>
<feature type="compositionally biased region" description="Basic residues" evidence="1">
    <location>
        <begin position="302"/>
        <end position="315"/>
    </location>
</feature>
<name>A0A4V1M3R2_TREME</name>
<reference evidence="2 3" key="1">
    <citation type="submission" date="2016-06" db="EMBL/GenBank/DDBJ databases">
        <title>Evolution of pathogenesis and genome organization in the Tremellales.</title>
        <authorList>
            <person name="Cuomo C."/>
            <person name="Litvintseva A."/>
            <person name="Heitman J."/>
            <person name="Chen Y."/>
            <person name="Sun S."/>
            <person name="Springer D."/>
            <person name="Dromer F."/>
            <person name="Young S."/>
            <person name="Zeng Q."/>
            <person name="Chapman S."/>
            <person name="Gujja S."/>
            <person name="Saif S."/>
            <person name="Birren B."/>
        </authorList>
    </citation>
    <scope>NUCLEOTIDE SEQUENCE [LARGE SCALE GENOMIC DNA]</scope>
    <source>
        <strain evidence="2 3">ATCC 28783</strain>
    </source>
</reference>
<evidence type="ECO:0000256" key="1">
    <source>
        <dbReference type="SAM" id="MobiDB-lite"/>
    </source>
</evidence>
<evidence type="ECO:0000313" key="2">
    <source>
        <dbReference type="EMBL" id="RXK37757.1"/>
    </source>
</evidence>
<feature type="compositionally biased region" description="Low complexity" evidence="1">
    <location>
        <begin position="333"/>
        <end position="349"/>
    </location>
</feature>
<feature type="region of interest" description="Disordered" evidence="1">
    <location>
        <begin position="294"/>
        <end position="418"/>
    </location>
</feature>
<evidence type="ECO:0000313" key="3">
    <source>
        <dbReference type="Proteomes" id="UP000289152"/>
    </source>
</evidence>
<proteinExistence type="predicted"/>
<accession>A0A4V1M3R2</accession>
<keyword evidence="3" id="KW-1185">Reference proteome</keyword>
<dbReference type="VEuPathDB" id="FungiDB:TREMEDRAFT_63984"/>
<dbReference type="AlphaFoldDB" id="A0A4V1M3R2"/>
<dbReference type="InParanoid" id="A0A4V1M3R2"/>
<protein>
    <submittedName>
        <fullName evidence="2">Uncharacterized protein</fullName>
    </submittedName>
</protein>
<dbReference type="Proteomes" id="UP000289152">
    <property type="component" value="Unassembled WGS sequence"/>
</dbReference>
<comment type="caution">
    <text evidence="2">The sequence shown here is derived from an EMBL/GenBank/DDBJ whole genome shotgun (WGS) entry which is preliminary data.</text>
</comment>
<organism evidence="2 3">
    <name type="scientific">Tremella mesenterica</name>
    <name type="common">Jelly fungus</name>
    <dbReference type="NCBI Taxonomy" id="5217"/>
    <lineage>
        <taxon>Eukaryota</taxon>
        <taxon>Fungi</taxon>
        <taxon>Dikarya</taxon>
        <taxon>Basidiomycota</taxon>
        <taxon>Agaricomycotina</taxon>
        <taxon>Tremellomycetes</taxon>
        <taxon>Tremellales</taxon>
        <taxon>Tremellaceae</taxon>
        <taxon>Tremella</taxon>
    </lineage>
</organism>
<gene>
    <name evidence="2" type="ORF">M231_05006</name>
</gene>